<reference evidence="1 2" key="1">
    <citation type="submission" date="2018-11" db="EMBL/GenBank/DDBJ databases">
        <title>Genomic Encyclopedia of Type Strains, Phase IV (KMG-IV): sequencing the most valuable type-strain genomes for metagenomic binning, comparative biology and taxonomic classification.</title>
        <authorList>
            <person name="Goeker M."/>
        </authorList>
    </citation>
    <scope>NUCLEOTIDE SEQUENCE [LARGE SCALE GENOMIC DNA]</scope>
    <source>
        <strain evidence="1 2">DSM 100316</strain>
    </source>
</reference>
<comment type="caution">
    <text evidence="1">The sequence shown here is derived from an EMBL/GenBank/DDBJ whole genome shotgun (WGS) entry which is preliminary data.</text>
</comment>
<dbReference type="OrthoDB" id="264333at2"/>
<dbReference type="AlphaFoldDB" id="A0A3N2DI34"/>
<dbReference type="InterPro" id="IPR019410">
    <property type="entry name" value="Methyltransf_16"/>
</dbReference>
<protein>
    <submittedName>
        <fullName evidence="1">Lysine methyltransferase</fullName>
    </submittedName>
</protein>
<dbReference type="Pfam" id="PF10294">
    <property type="entry name" value="Methyltransf_16"/>
    <property type="match status" value="1"/>
</dbReference>
<organism evidence="1 2">
    <name type="scientific">Sinobacterium caligoides</name>
    <dbReference type="NCBI Taxonomy" id="933926"/>
    <lineage>
        <taxon>Bacteria</taxon>
        <taxon>Pseudomonadati</taxon>
        <taxon>Pseudomonadota</taxon>
        <taxon>Gammaproteobacteria</taxon>
        <taxon>Cellvibrionales</taxon>
        <taxon>Spongiibacteraceae</taxon>
        <taxon>Sinobacterium</taxon>
    </lineage>
</organism>
<dbReference type="EMBL" id="RKHR01000006">
    <property type="protein sequence ID" value="ROR99054.1"/>
    <property type="molecule type" value="Genomic_DNA"/>
</dbReference>
<keyword evidence="1" id="KW-0808">Transferase</keyword>
<dbReference type="GO" id="GO:0032259">
    <property type="term" value="P:methylation"/>
    <property type="evidence" value="ECO:0007669"/>
    <property type="project" value="UniProtKB-KW"/>
</dbReference>
<dbReference type="Gene3D" id="3.40.50.150">
    <property type="entry name" value="Vaccinia Virus protein VP39"/>
    <property type="match status" value="1"/>
</dbReference>
<dbReference type="GO" id="GO:0008168">
    <property type="term" value="F:methyltransferase activity"/>
    <property type="evidence" value="ECO:0007669"/>
    <property type="project" value="UniProtKB-KW"/>
</dbReference>
<dbReference type="CDD" id="cd02440">
    <property type="entry name" value="AdoMet_MTases"/>
    <property type="match status" value="1"/>
</dbReference>
<dbReference type="InterPro" id="IPR029063">
    <property type="entry name" value="SAM-dependent_MTases_sf"/>
</dbReference>
<sequence>MPQDSHTASTISEKVYDLELLSPQHPAIEQLKQQHPTSIHGDKVWDACFLLIDHFRKNPPQTGSKVLELGCGWGLAGIYLSKYYGCVVTAVDADANVFPYLQLHATVNDAKIDCQQSRFEQLEQKVLGSFDIIIAADVCFWDELSDIHQQLIDRAIAADVEQIVYADPEREPFVELAEYCAEQHCAQIELIELAGPPAARGAIMVINNA</sequence>
<name>A0A3N2DI34_9GAMM</name>
<keyword evidence="2" id="KW-1185">Reference proteome</keyword>
<dbReference type="SUPFAM" id="SSF53335">
    <property type="entry name" value="S-adenosyl-L-methionine-dependent methyltransferases"/>
    <property type="match status" value="1"/>
</dbReference>
<dbReference type="RefSeq" id="WP_123713617.1">
    <property type="nucleotide sequence ID" value="NZ_RKHR01000006.1"/>
</dbReference>
<accession>A0A3N2DI34</accession>
<dbReference type="PANTHER" id="PTHR14614">
    <property type="entry name" value="HEPATOCELLULAR CARCINOMA-ASSOCIATED ANTIGEN"/>
    <property type="match status" value="1"/>
</dbReference>
<keyword evidence="1" id="KW-0489">Methyltransferase</keyword>
<evidence type="ECO:0000313" key="1">
    <source>
        <dbReference type="EMBL" id="ROR99054.1"/>
    </source>
</evidence>
<gene>
    <name evidence="1" type="ORF">EDC56_3294</name>
</gene>
<dbReference type="Proteomes" id="UP000275394">
    <property type="component" value="Unassembled WGS sequence"/>
</dbReference>
<evidence type="ECO:0000313" key="2">
    <source>
        <dbReference type="Proteomes" id="UP000275394"/>
    </source>
</evidence>
<proteinExistence type="predicted"/>